<sequence>MPTLPEATRRMATVTPINHPAPPAGIVLAGGLSSRMGRDKALLPWHGRTLLEHMRGLLRHAGAQRTWVSGAYPAFAGIPDRVARCGPLGGLYSVAMAMPDGPAWVVAVDMPRLTPTLLRRLHAAHRGGCTALAGHPLPMLLDIDPPCRTLLAAMLADPDGPRSLQALQQRLGARRLPLAPGDEACLFNCNTPGQWQEIAS</sequence>
<dbReference type="GO" id="GO:0046872">
    <property type="term" value="F:metal ion binding"/>
    <property type="evidence" value="ECO:0007669"/>
    <property type="project" value="UniProtKB-KW"/>
</dbReference>
<evidence type="ECO:0000259" key="8">
    <source>
        <dbReference type="Pfam" id="PF12804"/>
    </source>
</evidence>
<dbReference type="GO" id="GO:0005525">
    <property type="term" value="F:GTP binding"/>
    <property type="evidence" value="ECO:0007669"/>
    <property type="project" value="UniProtKB-KW"/>
</dbReference>
<dbReference type="GO" id="GO:1902758">
    <property type="term" value="P:bis(molybdopterin guanine dinucleotide)molybdenum biosynthetic process"/>
    <property type="evidence" value="ECO:0007669"/>
    <property type="project" value="TreeGrafter"/>
</dbReference>
<keyword evidence="5" id="KW-0460">Magnesium</keyword>
<feature type="domain" description="MobA-like NTP transferase" evidence="8">
    <location>
        <begin position="25"/>
        <end position="165"/>
    </location>
</feature>
<evidence type="ECO:0000256" key="4">
    <source>
        <dbReference type="ARBA" id="ARBA00022741"/>
    </source>
</evidence>
<dbReference type="AlphaFoldDB" id="A0A1Y5QBE7"/>
<accession>A0A1Y5QBE7</accession>
<keyword evidence="6" id="KW-0342">GTP-binding</keyword>
<dbReference type="InterPro" id="IPR029044">
    <property type="entry name" value="Nucleotide-diphossugar_trans"/>
</dbReference>
<proteinExistence type="predicted"/>
<dbReference type="SUPFAM" id="SSF53448">
    <property type="entry name" value="Nucleotide-diphospho-sugar transferases"/>
    <property type="match status" value="1"/>
</dbReference>
<keyword evidence="7" id="KW-0501">Molybdenum cofactor biosynthesis</keyword>
<dbReference type="InterPro" id="IPR013482">
    <property type="entry name" value="Molybde_CF_guanTrfase"/>
</dbReference>
<dbReference type="Gene3D" id="3.90.550.10">
    <property type="entry name" value="Spore Coat Polysaccharide Biosynthesis Protein SpsA, Chain A"/>
    <property type="match status" value="1"/>
</dbReference>
<reference evidence="9" key="1">
    <citation type="submission" date="2016-03" db="EMBL/GenBank/DDBJ databases">
        <authorList>
            <person name="Ploux O."/>
        </authorList>
    </citation>
    <scope>NUCLEOTIDE SEQUENCE</scope>
    <source>
        <strain evidence="9">UC10</strain>
    </source>
</reference>
<evidence type="ECO:0000256" key="7">
    <source>
        <dbReference type="ARBA" id="ARBA00023150"/>
    </source>
</evidence>
<dbReference type="CDD" id="cd02503">
    <property type="entry name" value="MobA"/>
    <property type="match status" value="1"/>
</dbReference>
<dbReference type="EC" id="2.7.7.77" evidence="9"/>
<dbReference type="PANTHER" id="PTHR19136">
    <property type="entry name" value="MOLYBDENUM COFACTOR GUANYLYLTRANSFERASE"/>
    <property type="match status" value="1"/>
</dbReference>
<keyword evidence="4" id="KW-0547">Nucleotide-binding</keyword>
<evidence type="ECO:0000256" key="3">
    <source>
        <dbReference type="ARBA" id="ARBA00022723"/>
    </source>
</evidence>
<keyword evidence="9" id="KW-0548">Nucleotidyltransferase</keyword>
<protein>
    <submittedName>
        <fullName evidence="9">Molybdenum cofactor guanylyltransferase</fullName>
        <ecNumber evidence="9">2.7.7.77</ecNumber>
    </submittedName>
</protein>
<organism evidence="9">
    <name type="scientific">uncultured Stenotrophomonas sp</name>
    <dbReference type="NCBI Taxonomy" id="165438"/>
    <lineage>
        <taxon>Bacteria</taxon>
        <taxon>Pseudomonadati</taxon>
        <taxon>Pseudomonadota</taxon>
        <taxon>Gammaproteobacteria</taxon>
        <taxon>Lysobacterales</taxon>
        <taxon>Lysobacteraceae</taxon>
        <taxon>Stenotrophomonas</taxon>
        <taxon>environmental samples</taxon>
    </lineage>
</organism>
<dbReference type="InterPro" id="IPR025877">
    <property type="entry name" value="MobA-like_NTP_Trfase"/>
</dbReference>
<evidence type="ECO:0000313" key="9">
    <source>
        <dbReference type="EMBL" id="SBV37484.1"/>
    </source>
</evidence>
<keyword evidence="2 9" id="KW-0808">Transferase</keyword>
<name>A0A1Y5QBE7_9GAMM</name>
<keyword evidence="1" id="KW-0963">Cytoplasm</keyword>
<dbReference type="Pfam" id="PF12804">
    <property type="entry name" value="NTP_transf_3"/>
    <property type="match status" value="1"/>
</dbReference>
<dbReference type="PANTHER" id="PTHR19136:SF81">
    <property type="entry name" value="MOLYBDENUM COFACTOR GUANYLYLTRANSFERASE"/>
    <property type="match status" value="1"/>
</dbReference>
<evidence type="ECO:0000256" key="6">
    <source>
        <dbReference type="ARBA" id="ARBA00023134"/>
    </source>
</evidence>
<dbReference type="GO" id="GO:0061603">
    <property type="term" value="F:molybdenum cofactor guanylyltransferase activity"/>
    <property type="evidence" value="ECO:0007669"/>
    <property type="project" value="UniProtKB-EC"/>
</dbReference>
<evidence type="ECO:0000256" key="5">
    <source>
        <dbReference type="ARBA" id="ARBA00022842"/>
    </source>
</evidence>
<evidence type="ECO:0000256" key="1">
    <source>
        <dbReference type="ARBA" id="ARBA00022490"/>
    </source>
</evidence>
<keyword evidence="3" id="KW-0479">Metal-binding</keyword>
<dbReference type="EMBL" id="FLTS01000001">
    <property type="protein sequence ID" value="SBV37484.1"/>
    <property type="molecule type" value="Genomic_DNA"/>
</dbReference>
<gene>
    <name evidence="9" type="primary">mobA</name>
    <name evidence="9" type="ORF">STPYR_12420</name>
</gene>
<evidence type="ECO:0000256" key="2">
    <source>
        <dbReference type="ARBA" id="ARBA00022679"/>
    </source>
</evidence>